<proteinExistence type="predicted"/>
<organism evidence="1 2">
    <name type="scientific">Aporhodopirellula aestuarii</name>
    <dbReference type="NCBI Taxonomy" id="2950107"/>
    <lineage>
        <taxon>Bacteria</taxon>
        <taxon>Pseudomonadati</taxon>
        <taxon>Planctomycetota</taxon>
        <taxon>Planctomycetia</taxon>
        <taxon>Pirellulales</taxon>
        <taxon>Pirellulaceae</taxon>
        <taxon>Aporhodopirellula</taxon>
    </lineage>
</organism>
<evidence type="ECO:0000313" key="1">
    <source>
        <dbReference type="EMBL" id="MCM2374165.1"/>
    </source>
</evidence>
<dbReference type="RefSeq" id="WP_250932056.1">
    <property type="nucleotide sequence ID" value="NZ_JAMQBK010000080.1"/>
</dbReference>
<reference evidence="1 2" key="1">
    <citation type="journal article" date="2022" name="Syst. Appl. Microbiol.">
        <title>Rhodopirellula aestuarii sp. nov., a novel member of the genus Rhodopirellula isolated from brackish sediments collected in the Tagus River estuary, Portugal.</title>
        <authorList>
            <person name="Vitorino I.R."/>
            <person name="Klimek D."/>
            <person name="Calusinska M."/>
            <person name="Lobo-da-Cunha A."/>
            <person name="Vasconcelos V."/>
            <person name="Lage O.M."/>
        </authorList>
    </citation>
    <scope>NUCLEOTIDE SEQUENCE [LARGE SCALE GENOMIC DNA]</scope>
    <source>
        <strain evidence="1 2">ICT_H3.1</strain>
    </source>
</reference>
<sequence>MNAYTHFHYDGIPSLLTIRLHCQRGVAGLLYSAKLNKRSSQARNPANVMRHDQTQYS</sequence>
<gene>
    <name evidence="1" type="ORF">NB063_26415</name>
</gene>
<accession>A0ABT0UBK4</accession>
<name>A0ABT0UBK4_9BACT</name>
<evidence type="ECO:0000313" key="2">
    <source>
        <dbReference type="Proteomes" id="UP001202961"/>
    </source>
</evidence>
<comment type="caution">
    <text evidence="1">The sequence shown here is derived from an EMBL/GenBank/DDBJ whole genome shotgun (WGS) entry which is preliminary data.</text>
</comment>
<protein>
    <submittedName>
        <fullName evidence="1">Uncharacterized protein</fullName>
    </submittedName>
</protein>
<dbReference type="EMBL" id="JAMQBK010000080">
    <property type="protein sequence ID" value="MCM2374165.1"/>
    <property type="molecule type" value="Genomic_DNA"/>
</dbReference>
<keyword evidence="2" id="KW-1185">Reference proteome</keyword>
<dbReference type="Proteomes" id="UP001202961">
    <property type="component" value="Unassembled WGS sequence"/>
</dbReference>